<evidence type="ECO:0000313" key="2">
    <source>
        <dbReference type="Proteomes" id="UP000029121"/>
    </source>
</evidence>
<dbReference type="STRING" id="81985.R0FCV1"/>
<accession>R0FCV1</accession>
<gene>
    <name evidence="1" type="ORF">CARUB_v10003058mg</name>
</gene>
<name>R0FCV1_9BRAS</name>
<dbReference type="EMBL" id="KB870810">
    <property type="protein sequence ID" value="EOA19646.1"/>
    <property type="molecule type" value="Genomic_DNA"/>
</dbReference>
<organism evidence="1 2">
    <name type="scientific">Capsella rubella</name>
    <dbReference type="NCBI Taxonomy" id="81985"/>
    <lineage>
        <taxon>Eukaryota</taxon>
        <taxon>Viridiplantae</taxon>
        <taxon>Streptophyta</taxon>
        <taxon>Embryophyta</taxon>
        <taxon>Tracheophyta</taxon>
        <taxon>Spermatophyta</taxon>
        <taxon>Magnoliopsida</taxon>
        <taxon>eudicotyledons</taxon>
        <taxon>Gunneridae</taxon>
        <taxon>Pentapetalae</taxon>
        <taxon>rosids</taxon>
        <taxon>malvids</taxon>
        <taxon>Brassicales</taxon>
        <taxon>Brassicaceae</taxon>
        <taxon>Camelineae</taxon>
        <taxon>Capsella</taxon>
    </lineage>
</organism>
<evidence type="ECO:0000313" key="1">
    <source>
        <dbReference type="EMBL" id="EOA19646.1"/>
    </source>
</evidence>
<keyword evidence="2" id="KW-1185">Reference proteome</keyword>
<sequence>MKTSTAVRNPRRLSHACPFGRERSHTFQWTDTSMVEKIKDLIEKVENIEGASVTLQKGFNACKSEIDTLAMESRVCEAVVEKKVRECKM</sequence>
<protein>
    <submittedName>
        <fullName evidence="1">Uncharacterized protein</fullName>
    </submittedName>
</protein>
<proteinExistence type="predicted"/>
<reference evidence="2" key="1">
    <citation type="journal article" date="2013" name="Nat. Genet.">
        <title>The Capsella rubella genome and the genomic consequences of rapid mating system evolution.</title>
        <authorList>
            <person name="Slotte T."/>
            <person name="Hazzouri K.M."/>
            <person name="Agren J.A."/>
            <person name="Koenig D."/>
            <person name="Maumus F."/>
            <person name="Guo Y.L."/>
            <person name="Steige K."/>
            <person name="Platts A.E."/>
            <person name="Escobar J.S."/>
            <person name="Newman L.K."/>
            <person name="Wang W."/>
            <person name="Mandakova T."/>
            <person name="Vello E."/>
            <person name="Smith L.M."/>
            <person name="Henz S.R."/>
            <person name="Steffen J."/>
            <person name="Takuno S."/>
            <person name="Brandvain Y."/>
            <person name="Coop G."/>
            <person name="Andolfatto P."/>
            <person name="Hu T.T."/>
            <person name="Blanchette M."/>
            <person name="Clark R.M."/>
            <person name="Quesneville H."/>
            <person name="Nordborg M."/>
            <person name="Gaut B.S."/>
            <person name="Lysak M.A."/>
            <person name="Jenkins J."/>
            <person name="Grimwood J."/>
            <person name="Chapman J."/>
            <person name="Prochnik S."/>
            <person name="Shu S."/>
            <person name="Rokhsar D."/>
            <person name="Schmutz J."/>
            <person name="Weigel D."/>
            <person name="Wright S.I."/>
        </authorList>
    </citation>
    <scope>NUCLEOTIDE SEQUENCE [LARGE SCALE GENOMIC DNA]</scope>
    <source>
        <strain evidence="2">cv. Monte Gargano</strain>
    </source>
</reference>
<dbReference type="AlphaFoldDB" id="R0FCV1"/>
<dbReference type="Proteomes" id="UP000029121">
    <property type="component" value="Unassembled WGS sequence"/>
</dbReference>